<dbReference type="Pfam" id="PF22746">
    <property type="entry name" value="SHOCT-like_DUF2089-C"/>
    <property type="match status" value="1"/>
</dbReference>
<sequence>MMKEEITKVLTMVQEGKLDSDEASELIQALKEKDSTPATIKGSNYLDKMLKIRVMSEEGDKVNVNLPLRLIKVALKTGLSIASAIPESAKYVKDIDVLDVDLILEAIENELSGQIVDVESKKGEKVSVVIE</sequence>
<organism evidence="2 3">
    <name type="scientific">Lederbergia wuyishanensis</name>
    <dbReference type="NCBI Taxonomy" id="1347903"/>
    <lineage>
        <taxon>Bacteria</taxon>
        <taxon>Bacillati</taxon>
        <taxon>Bacillota</taxon>
        <taxon>Bacilli</taxon>
        <taxon>Bacillales</taxon>
        <taxon>Bacillaceae</taxon>
        <taxon>Lederbergia</taxon>
    </lineage>
</organism>
<evidence type="ECO:0000259" key="1">
    <source>
        <dbReference type="Pfam" id="PF22746"/>
    </source>
</evidence>
<evidence type="ECO:0000313" key="2">
    <source>
        <dbReference type="EMBL" id="MDQ0345561.1"/>
    </source>
</evidence>
<name>A0ABU0DAV7_9BACI</name>
<dbReference type="EMBL" id="JAUSUO010000018">
    <property type="protein sequence ID" value="MDQ0345561.1"/>
    <property type="molecule type" value="Genomic_DNA"/>
</dbReference>
<proteinExistence type="predicted"/>
<gene>
    <name evidence="2" type="ORF">J2S14_004423</name>
</gene>
<reference evidence="2 3" key="1">
    <citation type="submission" date="2023-07" db="EMBL/GenBank/DDBJ databases">
        <title>Genomic Encyclopedia of Type Strains, Phase IV (KMG-IV): sequencing the most valuable type-strain genomes for metagenomic binning, comparative biology and taxonomic classification.</title>
        <authorList>
            <person name="Goeker M."/>
        </authorList>
    </citation>
    <scope>NUCLEOTIDE SEQUENCE [LARGE SCALE GENOMIC DNA]</scope>
    <source>
        <strain evidence="2 3">DSM 27848</strain>
    </source>
</reference>
<dbReference type="Proteomes" id="UP001232343">
    <property type="component" value="Unassembled WGS sequence"/>
</dbReference>
<evidence type="ECO:0000313" key="3">
    <source>
        <dbReference type="Proteomes" id="UP001232343"/>
    </source>
</evidence>
<comment type="caution">
    <text evidence="2">The sequence shown here is derived from an EMBL/GenBank/DDBJ whole genome shotgun (WGS) entry which is preliminary data.</text>
</comment>
<protein>
    <recommendedName>
        <fullName evidence="1">YvlB/LiaX N-terminal domain-containing protein</fullName>
    </recommendedName>
</protein>
<feature type="domain" description="YvlB/LiaX N-terminal" evidence="1">
    <location>
        <begin position="4"/>
        <end position="34"/>
    </location>
</feature>
<keyword evidence="3" id="KW-1185">Reference proteome</keyword>
<dbReference type="InterPro" id="IPR053959">
    <property type="entry name" value="YvlB/LiaX_N"/>
</dbReference>
<accession>A0ABU0DAV7</accession>